<evidence type="ECO:0000313" key="13">
    <source>
        <dbReference type="Proteomes" id="UP000297729"/>
    </source>
</evidence>
<comment type="similarity">
    <text evidence="2 8">Belongs to the catalase family.</text>
</comment>
<dbReference type="PROSITE" id="PS51402">
    <property type="entry name" value="CATALASE_3"/>
    <property type="match status" value="1"/>
</dbReference>
<proteinExistence type="inferred from homology"/>
<evidence type="ECO:0000256" key="5">
    <source>
        <dbReference type="ARBA" id="ARBA00022723"/>
    </source>
</evidence>
<evidence type="ECO:0000256" key="3">
    <source>
        <dbReference type="ARBA" id="ARBA00022559"/>
    </source>
</evidence>
<comment type="function">
    <text evidence="8">Has an organic peroxide-dependent peroxidase activity.</text>
</comment>
<dbReference type="PANTHER" id="PTHR11465:SF9">
    <property type="entry name" value="CATALASE"/>
    <property type="match status" value="1"/>
</dbReference>
<dbReference type="Gene3D" id="2.40.180.10">
    <property type="entry name" value="Catalase core domain"/>
    <property type="match status" value="1"/>
</dbReference>
<keyword evidence="7 8" id="KW-0408">Iron</keyword>
<keyword evidence="13" id="KW-1185">Reference proteome</keyword>
<gene>
    <name evidence="12" type="ORF">E4L98_25455</name>
</gene>
<evidence type="ECO:0000256" key="1">
    <source>
        <dbReference type="ARBA" id="ARBA00002974"/>
    </source>
</evidence>
<comment type="cofactor">
    <cofactor evidence="8">
        <name>heme</name>
        <dbReference type="ChEBI" id="CHEBI:30413"/>
    </cofactor>
</comment>
<name>A0A4Y9S8D7_9BURK</name>
<dbReference type="Pfam" id="PF00199">
    <property type="entry name" value="Catalase"/>
    <property type="match status" value="1"/>
</dbReference>
<dbReference type="PANTHER" id="PTHR11465">
    <property type="entry name" value="CATALASE"/>
    <property type="match status" value="1"/>
</dbReference>
<keyword evidence="6 8" id="KW-0560">Oxidoreductase</keyword>
<dbReference type="InterPro" id="IPR011614">
    <property type="entry name" value="Catalase_core"/>
</dbReference>
<dbReference type="GO" id="GO:0004096">
    <property type="term" value="F:catalase activity"/>
    <property type="evidence" value="ECO:0007669"/>
    <property type="project" value="InterPro"/>
</dbReference>
<reference evidence="12 13" key="1">
    <citation type="submission" date="2019-03" db="EMBL/GenBank/DDBJ databases">
        <title>Draft Genome Sequence of Duganella callidus sp. nov., a Novel Duganella Species Isolated from Cultivated Soil.</title>
        <authorList>
            <person name="Raths R."/>
            <person name="Peta V."/>
            <person name="Bucking H."/>
        </authorList>
    </citation>
    <scope>NUCLEOTIDE SEQUENCE [LARGE SCALE GENOMIC DNA]</scope>
    <source>
        <strain evidence="12 13">DN04</strain>
    </source>
</reference>
<comment type="caution">
    <text evidence="12">The sequence shown here is derived from an EMBL/GenBank/DDBJ whole genome shotgun (WGS) entry which is preliminary data.</text>
</comment>
<dbReference type="EMBL" id="SPVG01000248">
    <property type="protein sequence ID" value="TFW15790.1"/>
    <property type="molecule type" value="Genomic_DNA"/>
</dbReference>
<protein>
    <recommendedName>
        <fullName evidence="8">Catalase-related peroxidase</fullName>
        <ecNumber evidence="8">1.11.1.-</ecNumber>
    </recommendedName>
</protein>
<dbReference type="InterPro" id="IPR020835">
    <property type="entry name" value="Catalase_sf"/>
</dbReference>
<dbReference type="GO" id="GO:0042744">
    <property type="term" value="P:hydrogen peroxide catabolic process"/>
    <property type="evidence" value="ECO:0007669"/>
    <property type="project" value="TreeGrafter"/>
</dbReference>
<evidence type="ECO:0000256" key="7">
    <source>
        <dbReference type="ARBA" id="ARBA00023004"/>
    </source>
</evidence>
<evidence type="ECO:0000256" key="10">
    <source>
        <dbReference type="PIRSR" id="PIRSR000296-2"/>
    </source>
</evidence>
<dbReference type="GO" id="GO:0042542">
    <property type="term" value="P:response to hydrogen peroxide"/>
    <property type="evidence" value="ECO:0007669"/>
    <property type="project" value="TreeGrafter"/>
</dbReference>
<accession>A0A4Y9S8D7</accession>
<evidence type="ECO:0000256" key="2">
    <source>
        <dbReference type="ARBA" id="ARBA00005329"/>
    </source>
</evidence>
<evidence type="ECO:0000259" key="11">
    <source>
        <dbReference type="SMART" id="SM01060"/>
    </source>
</evidence>
<evidence type="ECO:0000256" key="4">
    <source>
        <dbReference type="ARBA" id="ARBA00022617"/>
    </source>
</evidence>
<evidence type="ECO:0000256" key="8">
    <source>
        <dbReference type="PIRNR" id="PIRNR000296"/>
    </source>
</evidence>
<feature type="domain" description="Catalase core" evidence="11">
    <location>
        <begin position="7"/>
        <end position="304"/>
    </location>
</feature>
<dbReference type="PIRSF" id="PIRSF000296">
    <property type="entry name" value="SrpA"/>
    <property type="match status" value="1"/>
</dbReference>
<dbReference type="EC" id="1.11.1.-" evidence="8"/>
<dbReference type="InterPro" id="IPR018028">
    <property type="entry name" value="Catalase"/>
</dbReference>
<evidence type="ECO:0000256" key="6">
    <source>
        <dbReference type="ARBA" id="ARBA00023002"/>
    </source>
</evidence>
<comment type="function">
    <text evidence="1">Decomposes hydrogen peroxide into water and oxygen; serves to protect cells from the toxic effects of hydrogen peroxide.</text>
</comment>
<dbReference type="Proteomes" id="UP000297729">
    <property type="component" value="Unassembled WGS sequence"/>
</dbReference>
<dbReference type="OrthoDB" id="255727at2"/>
<evidence type="ECO:0000313" key="12">
    <source>
        <dbReference type="EMBL" id="TFW15790.1"/>
    </source>
</evidence>
<dbReference type="InterPro" id="IPR024168">
    <property type="entry name" value="Catalase_SrpA-type_pred"/>
</dbReference>
<dbReference type="RefSeq" id="WP_135204336.1">
    <property type="nucleotide sequence ID" value="NZ_SPVG01000248.1"/>
</dbReference>
<dbReference type="GO" id="GO:0020037">
    <property type="term" value="F:heme binding"/>
    <property type="evidence" value="ECO:0007669"/>
    <property type="project" value="InterPro"/>
</dbReference>
<dbReference type="GO" id="GO:0005737">
    <property type="term" value="C:cytoplasm"/>
    <property type="evidence" value="ECO:0007669"/>
    <property type="project" value="TreeGrafter"/>
</dbReference>
<keyword evidence="4 8" id="KW-0349">Heme</keyword>
<keyword evidence="3 8" id="KW-0575">Peroxidase</keyword>
<organism evidence="12 13">
    <name type="scientific">Duganella callida</name>
    <dbReference type="NCBI Taxonomy" id="2561932"/>
    <lineage>
        <taxon>Bacteria</taxon>
        <taxon>Pseudomonadati</taxon>
        <taxon>Pseudomonadota</taxon>
        <taxon>Betaproteobacteria</taxon>
        <taxon>Burkholderiales</taxon>
        <taxon>Oxalobacteraceae</taxon>
        <taxon>Telluria group</taxon>
        <taxon>Duganella</taxon>
    </lineage>
</organism>
<feature type="active site" evidence="9">
    <location>
        <position position="29"/>
    </location>
</feature>
<dbReference type="SMART" id="SM01060">
    <property type="entry name" value="Catalase"/>
    <property type="match status" value="1"/>
</dbReference>
<dbReference type="Gene3D" id="1.20.1280.120">
    <property type="match status" value="1"/>
</dbReference>
<keyword evidence="5 8" id="KW-0479">Metal-binding</keyword>
<dbReference type="SUPFAM" id="SSF56634">
    <property type="entry name" value="Heme-dependent catalase-like"/>
    <property type="match status" value="1"/>
</dbReference>
<evidence type="ECO:0000256" key="9">
    <source>
        <dbReference type="PIRSR" id="PIRSR000296-1"/>
    </source>
</evidence>
<dbReference type="GO" id="GO:0046872">
    <property type="term" value="F:metal ion binding"/>
    <property type="evidence" value="ECO:0007669"/>
    <property type="project" value="UniProtKB-KW"/>
</dbReference>
<sequence>MTSTTIAPAAMVDALNNTFGKHAGKRASHAKGLCAHGAFTPTPEVQKFVDGPLFSRGTLKAILRFSVGGGNPGVSDKSRSVRGLSMRLSGGEDFWDLLLISEPVFFAATPESFVSFLAARVPDTETQKPDPQKVAAHNARFPDCTRQPALLAAHAAPASYASTPYYSNNAFIFQAEDGRRQTARIIATPAIGTRYLTDDEEQQFPDNFLQDELTRRLNREPVEFELYAQLPADGDSLDDPSQHWVGAGMVSLGRLRVTALDDSQACDDVLFVPLNLPAGIAVSDDPILHARGAAYGISLARRKKD</sequence>
<dbReference type="AlphaFoldDB" id="A0A4Y9S8D7"/>
<feature type="binding site" description="axial binding residue" evidence="10">
    <location>
        <position position="295"/>
    </location>
    <ligand>
        <name>heme</name>
        <dbReference type="ChEBI" id="CHEBI:30413"/>
    </ligand>
    <ligandPart>
        <name>Fe</name>
        <dbReference type="ChEBI" id="CHEBI:18248"/>
    </ligandPart>
</feature>